<name>A0A1Y0IVM2_9BACL</name>
<dbReference type="AlphaFoldDB" id="A0A1Y0IVM2"/>
<feature type="domain" description="Beta-lactamase class A catalytic" evidence="1">
    <location>
        <begin position="21"/>
        <end position="241"/>
    </location>
</feature>
<keyword evidence="3" id="KW-1185">Reference proteome</keyword>
<dbReference type="InterPro" id="IPR000871">
    <property type="entry name" value="Beta-lactam_class-A"/>
</dbReference>
<dbReference type="OrthoDB" id="9775096at2"/>
<dbReference type="GO" id="GO:0046677">
    <property type="term" value="P:response to antibiotic"/>
    <property type="evidence" value="ECO:0007669"/>
    <property type="project" value="InterPro"/>
</dbReference>
<dbReference type="EMBL" id="CP021434">
    <property type="protein sequence ID" value="ARU63535.1"/>
    <property type="molecule type" value="Genomic_DNA"/>
</dbReference>
<evidence type="ECO:0000259" key="1">
    <source>
        <dbReference type="Pfam" id="PF13354"/>
    </source>
</evidence>
<dbReference type="Gene3D" id="3.40.710.10">
    <property type="entry name" value="DD-peptidase/beta-lactamase superfamily"/>
    <property type="match status" value="1"/>
</dbReference>
<dbReference type="KEGG" id="tum:CBW65_22895"/>
<dbReference type="GO" id="GO:0008800">
    <property type="term" value="F:beta-lactamase activity"/>
    <property type="evidence" value="ECO:0007669"/>
    <property type="project" value="InterPro"/>
</dbReference>
<sequence>MLAELIPALQNLIEAARGTYGVSIYHLESQSEFSYQADEWFYAASIIKVPIMAAVFDQAFKGKLSFEEKIALRAEDMVTGSGLLQNLSPGLELSIYDYTMLMIIDSDNTATNILIDRIGTQAIQDAMAEWGLTGSGFYNKISVIPAKIENFNTITPRDMTRLLKLIADGKVVSWRACAEMVKIMKQQKYNEGLPSLLPQQDGPVGELKLWECAHKTGWVNGTDHDMGLLYFPHHTFAVSVFGKNITDRKDAHHLMGQIGRLLYDHCEKSRA</sequence>
<organism evidence="2 3">
    <name type="scientific">Tumebacillus avium</name>
    <dbReference type="NCBI Taxonomy" id="1903704"/>
    <lineage>
        <taxon>Bacteria</taxon>
        <taxon>Bacillati</taxon>
        <taxon>Bacillota</taxon>
        <taxon>Bacilli</taxon>
        <taxon>Bacillales</taxon>
        <taxon>Alicyclobacillaceae</taxon>
        <taxon>Tumebacillus</taxon>
    </lineage>
</organism>
<evidence type="ECO:0000313" key="3">
    <source>
        <dbReference type="Proteomes" id="UP000195437"/>
    </source>
</evidence>
<dbReference type="RefSeq" id="WP_087458871.1">
    <property type="nucleotide sequence ID" value="NZ_CP021434.1"/>
</dbReference>
<accession>A0A1Y0IVM2</accession>
<protein>
    <recommendedName>
        <fullName evidence="1">Beta-lactamase class A catalytic domain-containing protein</fullName>
    </recommendedName>
</protein>
<dbReference type="SUPFAM" id="SSF56601">
    <property type="entry name" value="beta-lactamase/transpeptidase-like"/>
    <property type="match status" value="1"/>
</dbReference>
<proteinExistence type="predicted"/>
<gene>
    <name evidence="2" type="ORF">CBW65_22895</name>
</gene>
<dbReference type="Proteomes" id="UP000195437">
    <property type="component" value="Chromosome"/>
</dbReference>
<reference evidence="3" key="1">
    <citation type="submission" date="2017-05" db="EMBL/GenBank/DDBJ databases">
        <authorList>
            <person name="Sung H."/>
        </authorList>
    </citation>
    <scope>NUCLEOTIDE SEQUENCE [LARGE SCALE GENOMIC DNA]</scope>
    <source>
        <strain evidence="3">AR23208</strain>
    </source>
</reference>
<dbReference type="GO" id="GO:0030655">
    <property type="term" value="P:beta-lactam antibiotic catabolic process"/>
    <property type="evidence" value="ECO:0007669"/>
    <property type="project" value="InterPro"/>
</dbReference>
<dbReference type="Pfam" id="PF13354">
    <property type="entry name" value="Beta-lactamase2"/>
    <property type="match status" value="1"/>
</dbReference>
<dbReference type="InterPro" id="IPR045155">
    <property type="entry name" value="Beta-lactam_cat"/>
</dbReference>
<evidence type="ECO:0000313" key="2">
    <source>
        <dbReference type="EMBL" id="ARU63535.1"/>
    </source>
</evidence>
<dbReference type="PANTHER" id="PTHR35333">
    <property type="entry name" value="BETA-LACTAMASE"/>
    <property type="match status" value="1"/>
</dbReference>
<dbReference type="InterPro" id="IPR012338">
    <property type="entry name" value="Beta-lactam/transpept-like"/>
</dbReference>
<dbReference type="PANTHER" id="PTHR35333:SF3">
    <property type="entry name" value="BETA-LACTAMASE-TYPE TRANSPEPTIDASE FOLD CONTAINING PROTEIN"/>
    <property type="match status" value="1"/>
</dbReference>